<dbReference type="NCBIfam" id="TIGR02548">
    <property type="entry name" value="casB_cse2"/>
    <property type="match status" value="1"/>
</dbReference>
<evidence type="ECO:0000313" key="3">
    <source>
        <dbReference type="Proteomes" id="UP001500908"/>
    </source>
</evidence>
<dbReference type="RefSeq" id="WP_344972559.1">
    <property type="nucleotide sequence ID" value="NZ_BAABDD010000014.1"/>
</dbReference>
<dbReference type="EMBL" id="BAABDD010000014">
    <property type="protein sequence ID" value="GAA3750289.1"/>
    <property type="molecule type" value="Genomic_DNA"/>
</dbReference>
<organism evidence="2 3">
    <name type="scientific">Salinactinospora qingdaonensis</name>
    <dbReference type="NCBI Taxonomy" id="702744"/>
    <lineage>
        <taxon>Bacteria</taxon>
        <taxon>Bacillati</taxon>
        <taxon>Actinomycetota</taxon>
        <taxon>Actinomycetes</taxon>
        <taxon>Streptosporangiales</taxon>
        <taxon>Nocardiopsidaceae</taxon>
        <taxon>Salinactinospora</taxon>
    </lineage>
</organism>
<dbReference type="Pfam" id="PF09485">
    <property type="entry name" value="CRISPR_Cse2"/>
    <property type="match status" value="1"/>
</dbReference>
<dbReference type="InterPro" id="IPR013382">
    <property type="entry name" value="CRISPR-assoc_prot_Cse2"/>
</dbReference>
<proteinExistence type="predicted"/>
<evidence type="ECO:0000256" key="1">
    <source>
        <dbReference type="SAM" id="MobiDB-lite"/>
    </source>
</evidence>
<sequence>MTTTTTDKRDFSLREVGAFVDTRVEELQKGYLKDKSEAVGILARLRRGAGKPIEDVPELWGLALDADLYSIPAKRKGESEEHREKRTRAAEFAAHTALTLYATHQQSHRTERMHRAGYDLGGAVRRLMPTTEIDEPLRRRFVEVGTATNLRSLAERLREIVTLLRRDAVPLDYGRLADQLYLVAQEFYGVPSQRQDGRKEGMKEVRLSWGRGFQAYRPKAAGGTGTEENPQAGAEPAQESAPDTDTTTTDKDDS</sequence>
<name>A0ABP7FYK9_9ACTN</name>
<evidence type="ECO:0000313" key="2">
    <source>
        <dbReference type="EMBL" id="GAA3750289.1"/>
    </source>
</evidence>
<protein>
    <recommendedName>
        <fullName evidence="4">CRISPR system Cascade subunit CasB</fullName>
    </recommendedName>
</protein>
<dbReference type="CDD" id="cd09731">
    <property type="entry name" value="Cse2_I-E"/>
    <property type="match status" value="1"/>
</dbReference>
<dbReference type="Proteomes" id="UP001500908">
    <property type="component" value="Unassembled WGS sequence"/>
</dbReference>
<dbReference type="Gene3D" id="1.10.520.40">
    <property type="entry name" value="CRISPR-associated protein Cse2"/>
    <property type="match status" value="1"/>
</dbReference>
<comment type="caution">
    <text evidence="2">The sequence shown here is derived from an EMBL/GenBank/DDBJ whole genome shotgun (WGS) entry which is preliminary data.</text>
</comment>
<gene>
    <name evidence="2" type="ORF">GCM10022402_31880</name>
</gene>
<evidence type="ECO:0008006" key="4">
    <source>
        <dbReference type="Google" id="ProtNLM"/>
    </source>
</evidence>
<accession>A0ABP7FYK9</accession>
<reference evidence="3" key="1">
    <citation type="journal article" date="2019" name="Int. J. Syst. Evol. Microbiol.">
        <title>The Global Catalogue of Microorganisms (GCM) 10K type strain sequencing project: providing services to taxonomists for standard genome sequencing and annotation.</title>
        <authorList>
            <consortium name="The Broad Institute Genomics Platform"/>
            <consortium name="The Broad Institute Genome Sequencing Center for Infectious Disease"/>
            <person name="Wu L."/>
            <person name="Ma J."/>
        </authorList>
    </citation>
    <scope>NUCLEOTIDE SEQUENCE [LARGE SCALE GENOMIC DNA]</scope>
    <source>
        <strain evidence="3">JCM 17137</strain>
    </source>
</reference>
<keyword evidence="3" id="KW-1185">Reference proteome</keyword>
<feature type="region of interest" description="Disordered" evidence="1">
    <location>
        <begin position="216"/>
        <end position="254"/>
    </location>
</feature>
<dbReference type="InterPro" id="IPR038287">
    <property type="entry name" value="Cse2_sf"/>
</dbReference>